<sequence>MESCHGFHVSLVDEFGNDVMLEKNEEDGWDFYWKTASQDFDRECRMDPDFASLVGKKFKVLDGNHRLTVCMQVNEEAKFRNSKIHHPRVRCVVVLPPPEALKEMEVAMHNLNITSHATVQYDWIQDAERTLQVLSTPLQEYLPLLGEKVYAELEESRKKSSTRGWYSENMTITAGAYIMSYSEVMAAQKELSLTAKEMEGKGTPWTEKQKKDKWKRMFTEATRHWNSLIQKYATIVNPQLGPEFMITVRELQTTLSQQEKGGRDVKVEVGIDRIKAFAVAPVPPDMRVALLKVHYSSDAVARARLHHPPGNDVDTEIRPWLHQCLIESYCLQMLTECVFMQPAEAIAEIQAEEEEKFILHMDEYRTKFWKEVWNSGLHVDASEEEQNVYSSDTWCGCGGSKYTPPALHAGERLHLNYSRCILTMIHLLCYDRLLEAAQAQNAVDVAGTELDSLPELHEAYNMALDKLPQVFDPRKLQDLSPDAIRQQSVQCEPNAEKVQLLFGKLKRKKQVEKPAVKTPL</sequence>
<evidence type="ECO:0000313" key="2">
    <source>
        <dbReference type="Proteomes" id="UP001633002"/>
    </source>
</evidence>
<name>A0ABD3H7J3_9MARC</name>
<comment type="caution">
    <text evidence="1">The sequence shown here is derived from an EMBL/GenBank/DDBJ whole genome shotgun (WGS) entry which is preliminary data.</text>
</comment>
<evidence type="ECO:0000313" key="1">
    <source>
        <dbReference type="EMBL" id="KAL3686487.1"/>
    </source>
</evidence>
<organism evidence="1 2">
    <name type="scientific">Riccia sorocarpa</name>
    <dbReference type="NCBI Taxonomy" id="122646"/>
    <lineage>
        <taxon>Eukaryota</taxon>
        <taxon>Viridiplantae</taxon>
        <taxon>Streptophyta</taxon>
        <taxon>Embryophyta</taxon>
        <taxon>Marchantiophyta</taxon>
        <taxon>Marchantiopsida</taxon>
        <taxon>Marchantiidae</taxon>
        <taxon>Marchantiales</taxon>
        <taxon>Ricciaceae</taxon>
        <taxon>Riccia</taxon>
    </lineage>
</organism>
<dbReference type="Proteomes" id="UP001633002">
    <property type="component" value="Unassembled WGS sequence"/>
</dbReference>
<proteinExistence type="predicted"/>
<accession>A0ABD3H7J3</accession>
<dbReference type="AlphaFoldDB" id="A0ABD3H7J3"/>
<keyword evidence="2" id="KW-1185">Reference proteome</keyword>
<gene>
    <name evidence="1" type="ORF">R1sor_009061</name>
</gene>
<reference evidence="1 2" key="1">
    <citation type="submission" date="2024-09" db="EMBL/GenBank/DDBJ databases">
        <title>Chromosome-scale assembly of Riccia sorocarpa.</title>
        <authorList>
            <person name="Paukszto L."/>
        </authorList>
    </citation>
    <scope>NUCLEOTIDE SEQUENCE [LARGE SCALE GENOMIC DNA]</scope>
    <source>
        <strain evidence="1">LP-2024</strain>
        <tissue evidence="1">Aerial parts of the thallus</tissue>
    </source>
</reference>
<dbReference type="EMBL" id="JBJQOH010000005">
    <property type="protein sequence ID" value="KAL3686487.1"/>
    <property type="molecule type" value="Genomic_DNA"/>
</dbReference>
<protein>
    <submittedName>
        <fullName evidence="1">Uncharacterized protein</fullName>
    </submittedName>
</protein>